<evidence type="ECO:0000256" key="5">
    <source>
        <dbReference type="SAM" id="Phobius"/>
    </source>
</evidence>
<feature type="transmembrane region" description="Helical" evidence="5">
    <location>
        <begin position="103"/>
        <end position="129"/>
    </location>
</feature>
<proteinExistence type="predicted"/>
<comment type="caution">
    <text evidence="7">The sequence shown here is derived from an EMBL/GenBank/DDBJ whole genome shotgun (WGS) entry which is preliminary data.</text>
</comment>
<feature type="transmembrane region" description="Helical" evidence="5">
    <location>
        <begin position="70"/>
        <end position="91"/>
    </location>
</feature>
<evidence type="ECO:0000256" key="3">
    <source>
        <dbReference type="ARBA" id="ARBA00022989"/>
    </source>
</evidence>
<evidence type="ECO:0000313" key="8">
    <source>
        <dbReference type="Proteomes" id="UP000678895"/>
    </source>
</evidence>
<keyword evidence="4 5" id="KW-0472">Membrane</keyword>
<dbReference type="Proteomes" id="UP000678895">
    <property type="component" value="Unassembled WGS sequence"/>
</dbReference>
<reference evidence="7" key="1">
    <citation type="submission" date="2021-03" db="EMBL/GenBank/DDBJ databases">
        <title>Antimicrobial resistance genes in bacteria isolated from Japanese honey, and their potential for conferring macrolide and lincosamide resistance in the American foulbrood pathogen Paenibacillus larvae.</title>
        <authorList>
            <person name="Okamoto M."/>
            <person name="Kumagai M."/>
            <person name="Kanamori H."/>
            <person name="Takamatsu D."/>
        </authorList>
    </citation>
    <scope>NUCLEOTIDE SEQUENCE</scope>
    <source>
        <strain evidence="7">J41TS4</strain>
    </source>
</reference>
<evidence type="ECO:0000256" key="1">
    <source>
        <dbReference type="ARBA" id="ARBA00004141"/>
    </source>
</evidence>
<feature type="transmembrane region" description="Helical" evidence="5">
    <location>
        <begin position="32"/>
        <end position="50"/>
    </location>
</feature>
<gene>
    <name evidence="7" type="ORF">J41TS4_04890</name>
</gene>
<accession>A0A919XWS6</accession>
<organism evidence="7 8">
    <name type="scientific">Paenibacillus apis</name>
    <dbReference type="NCBI Taxonomy" id="1792174"/>
    <lineage>
        <taxon>Bacteria</taxon>
        <taxon>Bacillati</taxon>
        <taxon>Bacillota</taxon>
        <taxon>Bacilli</taxon>
        <taxon>Bacillales</taxon>
        <taxon>Paenibacillaceae</taxon>
        <taxon>Paenibacillus</taxon>
    </lineage>
</organism>
<keyword evidence="8" id="KW-1185">Reference proteome</keyword>
<name>A0A919XWS6_9BACL</name>
<protein>
    <recommendedName>
        <fullName evidence="6">Yip1 domain-containing protein</fullName>
    </recommendedName>
</protein>
<evidence type="ECO:0000256" key="4">
    <source>
        <dbReference type="ARBA" id="ARBA00023136"/>
    </source>
</evidence>
<dbReference type="EMBL" id="BORS01000001">
    <property type="protein sequence ID" value="GIO40731.1"/>
    <property type="molecule type" value="Genomic_DNA"/>
</dbReference>
<evidence type="ECO:0000259" key="6">
    <source>
        <dbReference type="Pfam" id="PF04893"/>
    </source>
</evidence>
<evidence type="ECO:0000256" key="2">
    <source>
        <dbReference type="ARBA" id="ARBA00022692"/>
    </source>
</evidence>
<dbReference type="RefSeq" id="WP_301624573.1">
    <property type="nucleotide sequence ID" value="NZ_BORS01000001.1"/>
</dbReference>
<feature type="domain" description="Yip1" evidence="6">
    <location>
        <begin position="15"/>
        <end position="185"/>
    </location>
</feature>
<feature type="transmembrane region" description="Helical" evidence="5">
    <location>
        <begin position="170"/>
        <end position="191"/>
    </location>
</feature>
<dbReference type="GO" id="GO:0016020">
    <property type="term" value="C:membrane"/>
    <property type="evidence" value="ECO:0007669"/>
    <property type="project" value="UniProtKB-SubCell"/>
</dbReference>
<sequence>MIASMLQGKINPLRCLLHPFEAYYSVKDERKGSMIAASLIVLLFFFSALLQRQNTGFIFNYADLSALNIWLIATKTLVLYVLWVTCNWAVATWMDGEGKAVEIVIISAYSLLPYVFASIISTMLSNVLLQEEGAFLHYFAVIGILWSAVLMIIGMMIIHDYGFVKTLQSLLMTFIAMGIVVFLVILFYTLFHQLYVFFYTIYNELLFRL</sequence>
<dbReference type="Pfam" id="PF04893">
    <property type="entry name" value="Yip1"/>
    <property type="match status" value="1"/>
</dbReference>
<evidence type="ECO:0000313" key="7">
    <source>
        <dbReference type="EMBL" id="GIO40731.1"/>
    </source>
</evidence>
<comment type="subcellular location">
    <subcellularLocation>
        <location evidence="1">Membrane</location>
        <topology evidence="1">Multi-pass membrane protein</topology>
    </subcellularLocation>
</comment>
<feature type="transmembrane region" description="Helical" evidence="5">
    <location>
        <begin position="135"/>
        <end position="158"/>
    </location>
</feature>
<keyword evidence="3 5" id="KW-1133">Transmembrane helix</keyword>
<dbReference type="InterPro" id="IPR006977">
    <property type="entry name" value="Yip1_dom"/>
</dbReference>
<keyword evidence="2 5" id="KW-0812">Transmembrane</keyword>
<dbReference type="AlphaFoldDB" id="A0A919XWS6"/>